<organism evidence="1 2">
    <name type="scientific">Mesorhizobium metallidurans STM 2683</name>
    <dbReference type="NCBI Taxonomy" id="1297569"/>
    <lineage>
        <taxon>Bacteria</taxon>
        <taxon>Pseudomonadati</taxon>
        <taxon>Pseudomonadota</taxon>
        <taxon>Alphaproteobacteria</taxon>
        <taxon>Hyphomicrobiales</taxon>
        <taxon>Phyllobacteriaceae</taxon>
        <taxon>Mesorhizobium</taxon>
    </lineage>
</organism>
<dbReference type="InterPro" id="IPR036890">
    <property type="entry name" value="HATPase_C_sf"/>
</dbReference>
<dbReference type="SUPFAM" id="SSF55874">
    <property type="entry name" value="ATPase domain of HSP90 chaperone/DNA topoisomerase II/histidine kinase"/>
    <property type="match status" value="1"/>
</dbReference>
<dbReference type="AlphaFoldDB" id="M5F051"/>
<sequence>MLTSLPGEHEFGLGRSVTSKFSGGHHDTKVMIWVAPDRNRPLELADNGAGVTPAVVVKATTPFYSTLYTRRQSHRARFDGLFSWQPTMTGRIIAL</sequence>
<evidence type="ECO:0008006" key="3">
    <source>
        <dbReference type="Google" id="ProtNLM"/>
    </source>
</evidence>
<evidence type="ECO:0000313" key="1">
    <source>
        <dbReference type="EMBL" id="CCV09565.1"/>
    </source>
</evidence>
<reference evidence="1 2" key="1">
    <citation type="submission" date="2013-02" db="EMBL/GenBank/DDBJ databases">
        <authorList>
            <person name="Genoscope - CEA"/>
        </authorList>
    </citation>
    <scope>NUCLEOTIDE SEQUENCE [LARGE SCALE GENOMIC DNA]</scope>
    <source>
        <strain evidence="1 2">STM 2683</strain>
    </source>
</reference>
<evidence type="ECO:0000313" key="2">
    <source>
        <dbReference type="Proteomes" id="UP000012062"/>
    </source>
</evidence>
<gene>
    <name evidence="1" type="ORF">MESS2_p60031</name>
</gene>
<comment type="caution">
    <text evidence="1">The sequence shown here is derived from an EMBL/GenBank/DDBJ whole genome shotgun (WGS) entry which is preliminary data.</text>
</comment>
<name>M5F051_9HYPH</name>
<dbReference type="EMBL" id="CAUM01000188">
    <property type="protein sequence ID" value="CCV09565.1"/>
    <property type="molecule type" value="Genomic_DNA"/>
</dbReference>
<keyword evidence="2" id="KW-1185">Reference proteome</keyword>
<dbReference type="Proteomes" id="UP000012062">
    <property type="component" value="Unassembled WGS sequence"/>
</dbReference>
<protein>
    <recommendedName>
        <fullName evidence="3">Histidine kinase/HSP90-like ATPase domain-containing protein</fullName>
    </recommendedName>
</protein>
<accession>M5F051</accession>
<proteinExistence type="predicted"/>